<proteinExistence type="predicted"/>
<dbReference type="Proteomes" id="UP000011529">
    <property type="component" value="Unassembled WGS sequence"/>
</dbReference>
<keyword evidence="2" id="KW-1185">Reference proteome</keyword>
<comment type="caution">
    <text evidence="1">The sequence shown here is derived from an EMBL/GenBank/DDBJ whole genome shotgun (WGS) entry which is preliminary data.</text>
</comment>
<reference evidence="1" key="1">
    <citation type="submission" date="2012-11" db="EMBL/GenBank/DDBJ databases">
        <title>Permanent draft genomes of Rhodopirellula europaea strain SH398 and 6C.</title>
        <authorList>
            <person name="Richter M."/>
            <person name="Richter-Heitmann T."/>
            <person name="Frank C."/>
            <person name="Harder J."/>
            <person name="Glockner F.O."/>
        </authorList>
    </citation>
    <scope>NUCLEOTIDE SEQUENCE</scope>
    <source>
        <strain evidence="1">6C</strain>
    </source>
</reference>
<sequence>MLNETSCLVRRFVASNDSTSKSRHAFSVIQSPSQIAERHASYLHRRMGFLSGDGSDRLG</sequence>
<protein>
    <submittedName>
        <fullName evidence="1">Uncharacterized protein</fullName>
    </submittedName>
</protein>
<dbReference type="AlphaFoldDB" id="M2A4P0"/>
<gene>
    <name evidence="1" type="ORF">RE6C_04543</name>
</gene>
<evidence type="ECO:0000313" key="2">
    <source>
        <dbReference type="Proteomes" id="UP000011529"/>
    </source>
</evidence>
<organism evidence="1 2">
    <name type="scientific">Rhodopirellula europaea 6C</name>
    <dbReference type="NCBI Taxonomy" id="1263867"/>
    <lineage>
        <taxon>Bacteria</taxon>
        <taxon>Pseudomonadati</taxon>
        <taxon>Planctomycetota</taxon>
        <taxon>Planctomycetia</taxon>
        <taxon>Pirellulales</taxon>
        <taxon>Pirellulaceae</taxon>
        <taxon>Rhodopirellula</taxon>
    </lineage>
</organism>
<reference evidence="1" key="2">
    <citation type="journal article" date="2013" name="Mar. Genomics">
        <title>Expression of sulfatases in Rhodopirellula baltica and the diversity of sulfatases in the genus Rhodopirellula.</title>
        <authorList>
            <person name="Wegner C.E."/>
            <person name="Richter-Heitmann T."/>
            <person name="Klindworth A."/>
            <person name="Klockow C."/>
            <person name="Richter M."/>
            <person name="Achstetter T."/>
            <person name="Glockner F.O."/>
            <person name="Harder J."/>
        </authorList>
    </citation>
    <scope>NUCLEOTIDE SEQUENCE [LARGE SCALE GENOMIC DNA]</scope>
    <source>
        <strain evidence="1">6C</strain>
    </source>
</reference>
<name>M2A4P0_9BACT</name>
<dbReference type="EMBL" id="ANMO01000211">
    <property type="protein sequence ID" value="EMB14736.1"/>
    <property type="molecule type" value="Genomic_DNA"/>
</dbReference>
<accession>M2A4P0</accession>
<evidence type="ECO:0000313" key="1">
    <source>
        <dbReference type="EMBL" id="EMB14736.1"/>
    </source>
</evidence>